<keyword evidence="3" id="KW-1185">Reference proteome</keyword>
<proteinExistence type="predicted"/>
<dbReference type="PROSITE" id="PS51450">
    <property type="entry name" value="LRR"/>
    <property type="match status" value="1"/>
</dbReference>
<dbReference type="AlphaFoldDB" id="A0A6P4ZKB2"/>
<dbReference type="KEGG" id="bbel:109479684"/>
<protein>
    <submittedName>
        <fullName evidence="4">Leucine-rich repeat-containing protein 15-like</fullName>
    </submittedName>
</protein>
<evidence type="ECO:0000313" key="3">
    <source>
        <dbReference type="Proteomes" id="UP000515135"/>
    </source>
</evidence>
<dbReference type="Pfam" id="PF13855">
    <property type="entry name" value="LRR_8"/>
    <property type="match status" value="1"/>
</dbReference>
<dbReference type="RefSeq" id="XP_019637233.1">
    <property type="nucleotide sequence ID" value="XM_019781674.1"/>
</dbReference>
<reference evidence="4" key="1">
    <citation type="submission" date="2025-08" db="UniProtKB">
        <authorList>
            <consortium name="RefSeq"/>
        </authorList>
    </citation>
    <scope>IDENTIFICATION</scope>
    <source>
        <tissue evidence="4">Gonad</tissue>
    </source>
</reference>
<dbReference type="Pfam" id="PF00560">
    <property type="entry name" value="LRR_1"/>
    <property type="match status" value="1"/>
</dbReference>
<gene>
    <name evidence="4" type="primary">LOC109479684</name>
</gene>
<name>A0A6P4ZKB2_BRABE</name>
<dbReference type="GeneID" id="109479684"/>
<organism evidence="3 4">
    <name type="scientific">Branchiostoma belcheri</name>
    <name type="common">Amphioxus</name>
    <dbReference type="NCBI Taxonomy" id="7741"/>
    <lineage>
        <taxon>Eukaryota</taxon>
        <taxon>Metazoa</taxon>
        <taxon>Chordata</taxon>
        <taxon>Cephalochordata</taxon>
        <taxon>Leptocardii</taxon>
        <taxon>Amphioxiformes</taxon>
        <taxon>Branchiostomatidae</taxon>
        <taxon>Branchiostoma</taxon>
    </lineage>
</organism>
<dbReference type="Gene3D" id="3.80.10.10">
    <property type="entry name" value="Ribonuclease Inhibitor"/>
    <property type="match status" value="1"/>
</dbReference>
<dbReference type="InterPro" id="IPR001611">
    <property type="entry name" value="Leu-rich_rpt"/>
</dbReference>
<evidence type="ECO:0000313" key="4">
    <source>
        <dbReference type="RefSeq" id="XP_019637233.1"/>
    </source>
</evidence>
<evidence type="ECO:0000256" key="2">
    <source>
        <dbReference type="ARBA" id="ARBA00022737"/>
    </source>
</evidence>
<dbReference type="InterPro" id="IPR032675">
    <property type="entry name" value="LRR_dom_sf"/>
</dbReference>
<accession>A0A6P4ZKB2</accession>
<dbReference type="Proteomes" id="UP000515135">
    <property type="component" value="Unplaced"/>
</dbReference>
<dbReference type="InterPro" id="IPR003591">
    <property type="entry name" value="Leu-rich_rpt_typical-subtyp"/>
</dbReference>
<keyword evidence="1" id="KW-0433">Leucine-rich repeat</keyword>
<dbReference type="SMART" id="SM00369">
    <property type="entry name" value="LRR_TYP"/>
    <property type="match status" value="4"/>
</dbReference>
<dbReference type="SUPFAM" id="SSF52075">
    <property type="entry name" value="Outer arm dynein light chain 1"/>
    <property type="match status" value="1"/>
</dbReference>
<keyword evidence="2" id="KW-0677">Repeat</keyword>
<sequence length="161" mass="18271">MPRLSELSLRKNLLRSFPWRSLRNASHLLEISLSNNRLTNVDITEDSAPRNLRKLSVASNNLQFITPFPNLPCLTHLVLFDNKLRDFPWESLLNLPRLADLILSSNSLARVGPGGILNRLKHLEIVDLRGNNLTRLPEASLRTDRSIQLRLAGNPIPTELE</sequence>
<dbReference type="PANTHER" id="PTHR45617:SF171">
    <property type="entry name" value="LEUCINE-RICH REPEAT-CONTAINING PROTEIN 15"/>
    <property type="match status" value="1"/>
</dbReference>
<dbReference type="PANTHER" id="PTHR45617">
    <property type="entry name" value="LEUCINE RICH REPEAT FAMILY PROTEIN"/>
    <property type="match status" value="1"/>
</dbReference>
<dbReference type="OrthoDB" id="1416801at2759"/>
<evidence type="ECO:0000256" key="1">
    <source>
        <dbReference type="ARBA" id="ARBA00022614"/>
    </source>
</evidence>